<dbReference type="AlphaFoldDB" id="A0A6A5HBE8"/>
<dbReference type="GeneID" id="9822167"/>
<comment type="caution">
    <text evidence="1">The sequence shown here is derived from an EMBL/GenBank/DDBJ whole genome shotgun (WGS) entry which is preliminary data.</text>
</comment>
<dbReference type="KEGG" id="crq:GCK72_005070"/>
<reference evidence="1 2" key="1">
    <citation type="submission" date="2019-12" db="EMBL/GenBank/DDBJ databases">
        <title>Chromosome-level assembly of the Caenorhabditis remanei genome.</title>
        <authorList>
            <person name="Teterina A.A."/>
            <person name="Willis J.H."/>
            <person name="Phillips P.C."/>
        </authorList>
    </citation>
    <scope>NUCLEOTIDE SEQUENCE [LARGE SCALE GENOMIC DNA]</scope>
    <source>
        <strain evidence="1 2">PX506</strain>
        <tissue evidence="1">Whole organism</tissue>
    </source>
</reference>
<dbReference type="CTD" id="9822167"/>
<proteinExistence type="predicted"/>
<organism evidence="1 2">
    <name type="scientific">Caenorhabditis remanei</name>
    <name type="common">Caenorhabditis vulgaris</name>
    <dbReference type="NCBI Taxonomy" id="31234"/>
    <lineage>
        <taxon>Eukaryota</taxon>
        <taxon>Metazoa</taxon>
        <taxon>Ecdysozoa</taxon>
        <taxon>Nematoda</taxon>
        <taxon>Chromadorea</taxon>
        <taxon>Rhabditida</taxon>
        <taxon>Rhabditina</taxon>
        <taxon>Rhabditomorpha</taxon>
        <taxon>Rhabditoidea</taxon>
        <taxon>Rhabditidae</taxon>
        <taxon>Peloderinae</taxon>
        <taxon>Caenorhabditis</taxon>
    </lineage>
</organism>
<gene>
    <name evidence="1" type="ORF">GCK72_005070</name>
</gene>
<name>A0A6A5HBE8_CAERE</name>
<dbReference type="Proteomes" id="UP000483820">
    <property type="component" value="Chromosome II"/>
</dbReference>
<dbReference type="EMBL" id="WUAV01000002">
    <property type="protein sequence ID" value="KAF1765118.1"/>
    <property type="molecule type" value="Genomic_DNA"/>
</dbReference>
<accession>A0A6A5HBE8</accession>
<evidence type="ECO:0000313" key="2">
    <source>
        <dbReference type="Proteomes" id="UP000483820"/>
    </source>
</evidence>
<dbReference type="RefSeq" id="XP_003116784.2">
    <property type="nucleotide sequence ID" value="XM_003116736.2"/>
</dbReference>
<sequence>MASSLDNHLDQDGMCSVYSAQPSETNCSINEVLAQEMMAANEVTDDHAEVSIYSVPKSETNVTISDPFQACEAMNKFNVSVYSAPKSETNVTMNNKFERCQDLANVLDYSVYSIPPSETNVTMNAPTLSEYTALMSETDVTMADGFQPCDVLKSLNQEIESSELTAKSLRFNNSAYVEQLQMELGIPDKKVIGLESSNSSIVKIIDSNECLVKLEKFQPVAVDFSQMPEPVSYSKSIAEKSIESYLLRSTASCIQHEI</sequence>
<protein>
    <submittedName>
        <fullName evidence="1">Uncharacterized protein</fullName>
    </submittedName>
</protein>
<evidence type="ECO:0000313" key="1">
    <source>
        <dbReference type="EMBL" id="KAF1765118.1"/>
    </source>
</evidence>